<evidence type="ECO:0000313" key="4">
    <source>
        <dbReference type="EMBL" id="MBG6291877.1"/>
    </source>
</evidence>
<organism evidence="4 5">
    <name type="scientific">Pseudomonas nitroreducens</name>
    <dbReference type="NCBI Taxonomy" id="46680"/>
    <lineage>
        <taxon>Bacteria</taxon>
        <taxon>Pseudomonadati</taxon>
        <taxon>Pseudomonadota</taxon>
        <taxon>Gammaproteobacteria</taxon>
        <taxon>Pseudomonadales</taxon>
        <taxon>Pseudomonadaceae</taxon>
        <taxon>Pseudomonas</taxon>
    </lineage>
</organism>
<dbReference type="RefSeq" id="WP_037016464.1">
    <property type="nucleotide sequence ID" value="NZ_JADTFC010000150.1"/>
</dbReference>
<dbReference type="InterPro" id="IPR009057">
    <property type="entry name" value="Homeodomain-like_sf"/>
</dbReference>
<dbReference type="Pfam" id="PF12833">
    <property type="entry name" value="HTH_18"/>
    <property type="match status" value="1"/>
</dbReference>
<dbReference type="SUPFAM" id="SSF46689">
    <property type="entry name" value="Homeodomain-like"/>
    <property type="match status" value="1"/>
</dbReference>
<comment type="caution">
    <text evidence="4">The sequence shown here is derived from an EMBL/GenBank/DDBJ whole genome shotgun (WGS) entry which is preliminary data.</text>
</comment>
<dbReference type="PANTHER" id="PTHR47893:SF1">
    <property type="entry name" value="REGULATORY PROTEIN PCHR"/>
    <property type="match status" value="1"/>
</dbReference>
<reference evidence="4 5" key="1">
    <citation type="submission" date="2020-11" db="EMBL/GenBank/DDBJ databases">
        <title>Enhanced detection system for hospital associated transmission using whole genome sequencing surveillance.</title>
        <authorList>
            <person name="Harrison L.H."/>
            <person name="Van Tyne D."/>
            <person name="Marsh J.W."/>
            <person name="Griffith M.P."/>
            <person name="Snyder D.J."/>
            <person name="Cooper V.S."/>
            <person name="Mustapha M."/>
        </authorList>
    </citation>
    <scope>NUCLEOTIDE SEQUENCE [LARGE SCALE GENOMIC DNA]</scope>
    <source>
        <strain evidence="4 5">PSA00705</strain>
    </source>
</reference>
<dbReference type="Proteomes" id="UP000608450">
    <property type="component" value="Unassembled WGS sequence"/>
</dbReference>
<accession>A0ABS0KUW1</accession>
<dbReference type="PROSITE" id="PS01124">
    <property type="entry name" value="HTH_ARAC_FAMILY_2"/>
    <property type="match status" value="1"/>
</dbReference>
<evidence type="ECO:0000259" key="3">
    <source>
        <dbReference type="PROSITE" id="PS01124"/>
    </source>
</evidence>
<dbReference type="EMBL" id="JADTFC010000150">
    <property type="protein sequence ID" value="MBG6291877.1"/>
    <property type="molecule type" value="Genomic_DNA"/>
</dbReference>
<protein>
    <submittedName>
        <fullName evidence="4">Helix-turn-helix domain-containing protein</fullName>
    </submittedName>
</protein>
<dbReference type="SMART" id="SM00342">
    <property type="entry name" value="HTH_ARAC"/>
    <property type="match status" value="1"/>
</dbReference>
<name>A0ABS0KUW1_PSENT</name>
<evidence type="ECO:0000256" key="2">
    <source>
        <dbReference type="ARBA" id="ARBA00023163"/>
    </source>
</evidence>
<evidence type="ECO:0000256" key="1">
    <source>
        <dbReference type="ARBA" id="ARBA00023015"/>
    </source>
</evidence>
<keyword evidence="1" id="KW-0805">Transcription regulation</keyword>
<sequence>MAIRVVEAQEVDQQRIAIPGWEQQYTQMSAGRFAGRILHAEVEGIELYEEQMNLRVEQEFHAPPGALVFSFDMSDNALYLLDGETRNAWVTPENYREVAVVIKESAHWGQPADAFADLVLTPLRSGHCQSVATSLSNLLTGATTGDDPMDAPGVAQSIVSNCFSLLCEAPLDGERRARSIVQAKRVVQRVKEVVNDCPDEQFGMADLAAKAGVSPRTLQQSFLHYAGIPPIVWLRNRRLNAARRDLLAAAESGMTVAEVAMKWSFWHLGRFSQSYFALFGEYPKTTAKLGGRACSHCLQRSGS</sequence>
<dbReference type="InterPro" id="IPR053142">
    <property type="entry name" value="PchR_regulatory_protein"/>
</dbReference>
<dbReference type="InterPro" id="IPR018060">
    <property type="entry name" value="HTH_AraC"/>
</dbReference>
<dbReference type="Gene3D" id="1.10.10.60">
    <property type="entry name" value="Homeodomain-like"/>
    <property type="match status" value="1"/>
</dbReference>
<gene>
    <name evidence="4" type="ORF">I5I61_30855</name>
</gene>
<proteinExistence type="predicted"/>
<feature type="domain" description="HTH araC/xylS-type" evidence="3">
    <location>
        <begin position="188"/>
        <end position="289"/>
    </location>
</feature>
<keyword evidence="2" id="KW-0804">Transcription</keyword>
<evidence type="ECO:0000313" key="5">
    <source>
        <dbReference type="Proteomes" id="UP000608450"/>
    </source>
</evidence>
<keyword evidence="5" id="KW-1185">Reference proteome</keyword>
<dbReference type="PANTHER" id="PTHR47893">
    <property type="entry name" value="REGULATORY PROTEIN PCHR"/>
    <property type="match status" value="1"/>
</dbReference>